<accession>A0A915LTB8</accession>
<organism evidence="2 3">
    <name type="scientific">Meloidogyne javanica</name>
    <name type="common">Root-knot nematode worm</name>
    <dbReference type="NCBI Taxonomy" id="6303"/>
    <lineage>
        <taxon>Eukaryota</taxon>
        <taxon>Metazoa</taxon>
        <taxon>Ecdysozoa</taxon>
        <taxon>Nematoda</taxon>
        <taxon>Chromadorea</taxon>
        <taxon>Rhabditida</taxon>
        <taxon>Tylenchina</taxon>
        <taxon>Tylenchomorpha</taxon>
        <taxon>Tylenchoidea</taxon>
        <taxon>Meloidogynidae</taxon>
        <taxon>Meloidogyninae</taxon>
        <taxon>Meloidogyne</taxon>
        <taxon>Meloidogyne incognita group</taxon>
    </lineage>
</organism>
<proteinExistence type="predicted"/>
<protein>
    <recommendedName>
        <fullName evidence="1">DUF7596 domain-containing protein</fullName>
    </recommendedName>
</protein>
<reference evidence="3" key="1">
    <citation type="submission" date="2022-11" db="UniProtKB">
        <authorList>
            <consortium name="WormBaseParasite"/>
        </authorList>
    </citation>
    <scope>IDENTIFICATION</scope>
</reference>
<feature type="domain" description="DUF7596" evidence="1">
    <location>
        <begin position="16"/>
        <end position="159"/>
    </location>
</feature>
<evidence type="ECO:0000259" key="1">
    <source>
        <dbReference type="Pfam" id="PF24524"/>
    </source>
</evidence>
<sequence length="564" mass="65358">MAVTIISKNVFPLPIPAQSPYPVQSIPRSTSAKIQDQQGKLVAVAALVRYTNNQAYFILQHLDTSLAEKAVTVSAPDNENPLDMRIDAIFDQHPDRTFMPMFIQVHYNPEERLVLEHLVDQLAERTLGRYNLELRKNMTIDVFDSDRDNFLRDNAGFIIADKLRLQQITINTVEALNKLNLLKEIKVTKVNKEDYELLLEYDATLSTHNRAEFLEFLFAKNRVYAAKLDSKETEKINIEGENEFIEQKGPILAGYLVASNETVMCIYANDQNIAESLLFKYMEDSKFSFKREILKSQSDYGGSYGEVNSLAYPLIFHFKCPQTKENLQYGCGHEHRFELFCTRDEKKCSDNYYIREVAVTVNDIKSLEYIYQTECPCGYKRIIDGNGLDEYKNHKSFETEHFDTKKVFDFVGAKRFLTSGKKQGKKWESDLGMDVISTEIMKGMKEISDVTDINNKEEDHILNILLKLLDEFLIASIGEEFSIILPDISEYKFPMEAFISDEVYAKDEEKAKPELNTYQFFNNCWVNIKMLELYESIISGKQEWVKNFPTEHNFDANDDFYKEN</sequence>
<dbReference type="AlphaFoldDB" id="A0A915LTB8"/>
<dbReference type="InterPro" id="IPR056017">
    <property type="entry name" value="DUF7596"/>
</dbReference>
<evidence type="ECO:0000313" key="3">
    <source>
        <dbReference type="WBParaSite" id="scaffold1618_cov212.g3382"/>
    </source>
</evidence>
<dbReference type="WBParaSite" id="scaffold1618_cov212.g3382">
    <property type="protein sequence ID" value="scaffold1618_cov212.g3382"/>
    <property type="gene ID" value="scaffold1618_cov212.g3382"/>
</dbReference>
<dbReference type="Proteomes" id="UP000887561">
    <property type="component" value="Unplaced"/>
</dbReference>
<name>A0A915LTB8_MELJA</name>
<evidence type="ECO:0000313" key="2">
    <source>
        <dbReference type="Proteomes" id="UP000887561"/>
    </source>
</evidence>
<dbReference type="Pfam" id="PF24524">
    <property type="entry name" value="DUF7596"/>
    <property type="match status" value="1"/>
</dbReference>
<keyword evidence="2" id="KW-1185">Reference proteome</keyword>